<protein>
    <submittedName>
        <fullName evidence="2">Uncharacterized protein</fullName>
    </submittedName>
</protein>
<feature type="region of interest" description="Disordered" evidence="1">
    <location>
        <begin position="1"/>
        <end position="33"/>
    </location>
</feature>
<dbReference type="EMBL" id="BMAO01005127">
    <property type="protein sequence ID" value="GFQ99245.1"/>
    <property type="molecule type" value="Genomic_DNA"/>
</dbReference>
<evidence type="ECO:0000256" key="1">
    <source>
        <dbReference type="SAM" id="MobiDB-lite"/>
    </source>
</evidence>
<reference evidence="2" key="1">
    <citation type="submission" date="2020-07" db="EMBL/GenBank/DDBJ databases">
        <title>Multicomponent nature underlies the extraordinary mechanical properties of spider dragline silk.</title>
        <authorList>
            <person name="Kono N."/>
            <person name="Nakamura H."/>
            <person name="Mori M."/>
            <person name="Yoshida Y."/>
            <person name="Ohtoshi R."/>
            <person name="Malay A.D."/>
            <person name="Moran D.A.P."/>
            <person name="Tomita M."/>
            <person name="Numata K."/>
            <person name="Arakawa K."/>
        </authorList>
    </citation>
    <scope>NUCLEOTIDE SEQUENCE</scope>
</reference>
<keyword evidence="3" id="KW-1185">Reference proteome</keyword>
<comment type="caution">
    <text evidence="2">The sequence shown here is derived from an EMBL/GenBank/DDBJ whole genome shotgun (WGS) entry which is preliminary data.</text>
</comment>
<name>A0A8X6L685_TRICU</name>
<proteinExistence type="predicted"/>
<sequence>MEVHVPCLSHNPIKNSHGIKSGDLGGQEQNKSSASPLRLIQRFGFKMCEPPYPNGGGCSLLRKDIIGGISLAVALTIAEAYQGKHLV</sequence>
<evidence type="ECO:0000313" key="2">
    <source>
        <dbReference type="EMBL" id="GFQ99245.1"/>
    </source>
</evidence>
<accession>A0A8X6L685</accession>
<evidence type="ECO:0000313" key="3">
    <source>
        <dbReference type="Proteomes" id="UP000887116"/>
    </source>
</evidence>
<dbReference type="Proteomes" id="UP000887116">
    <property type="component" value="Unassembled WGS sequence"/>
</dbReference>
<gene>
    <name evidence="2" type="ORF">TNCT_366341</name>
</gene>
<organism evidence="2 3">
    <name type="scientific">Trichonephila clavata</name>
    <name type="common">Joro spider</name>
    <name type="synonym">Nephila clavata</name>
    <dbReference type="NCBI Taxonomy" id="2740835"/>
    <lineage>
        <taxon>Eukaryota</taxon>
        <taxon>Metazoa</taxon>
        <taxon>Ecdysozoa</taxon>
        <taxon>Arthropoda</taxon>
        <taxon>Chelicerata</taxon>
        <taxon>Arachnida</taxon>
        <taxon>Araneae</taxon>
        <taxon>Araneomorphae</taxon>
        <taxon>Entelegynae</taxon>
        <taxon>Araneoidea</taxon>
        <taxon>Nephilidae</taxon>
        <taxon>Trichonephila</taxon>
    </lineage>
</organism>
<dbReference type="AlphaFoldDB" id="A0A8X6L685"/>